<reference evidence="1" key="1">
    <citation type="journal article" date="2019" name="Mol. Phylogenet. Evol.">
        <title>Species delimitation and interspecific relationships of the endangered herb genus Notopterygium inferred from multilocus variations.</title>
        <authorList>
            <person name="Yang J."/>
            <person name="Feng L."/>
            <person name="Yue M."/>
            <person name="He Y.-L."/>
            <person name="Zhao G.-F."/>
            <person name="Li Z.-H."/>
        </authorList>
    </citation>
    <scope>NUCLEOTIDE SEQUENCE</scope>
</reference>
<dbReference type="EMBL" id="MG197741">
    <property type="protein sequence ID" value="QHV38463.1"/>
    <property type="molecule type" value="Genomic_DNA"/>
</dbReference>
<keyword evidence="1" id="KW-0934">Plastid</keyword>
<accession>A0A6C0MR49</accession>
<evidence type="ECO:0000313" key="1">
    <source>
        <dbReference type="EMBL" id="QHV38463.1"/>
    </source>
</evidence>
<geneLocation type="chloroplast" evidence="1"/>
<proteinExistence type="predicted"/>
<organism evidence="1">
    <name type="scientific">Hansenia forrestii</name>
    <dbReference type="NCBI Taxonomy" id="1050841"/>
    <lineage>
        <taxon>Eukaryota</taxon>
        <taxon>Viridiplantae</taxon>
        <taxon>Streptophyta</taxon>
        <taxon>Embryophyta</taxon>
        <taxon>Tracheophyta</taxon>
        <taxon>Spermatophyta</taxon>
        <taxon>Magnoliopsida</taxon>
        <taxon>eudicotyledons</taxon>
        <taxon>Gunneridae</taxon>
        <taxon>Pentapetalae</taxon>
        <taxon>asterids</taxon>
        <taxon>campanulids</taxon>
        <taxon>Apiales</taxon>
        <taxon>Apiaceae</taxon>
        <taxon>Apioideae</taxon>
        <taxon>Physospermopsis clade</taxon>
        <taxon>Hansenia</taxon>
    </lineage>
</organism>
<dbReference type="AlphaFoldDB" id="A0A6C0MR49"/>
<protein>
    <submittedName>
        <fullName evidence="1">Photosystem I subunit VIII</fullName>
    </submittedName>
</protein>
<gene>
    <name evidence="1" type="primary">psaI</name>
</gene>
<keyword evidence="1" id="KW-0150">Chloroplast</keyword>
<sequence>MSFTYLSCRKMNKSILYSLRYNKYFRSFPLFWCL</sequence>
<name>A0A6C0MR49_9APIA</name>